<name>A0ABP7BJ57_9ACTN</name>
<dbReference type="Proteomes" id="UP001500902">
    <property type="component" value="Unassembled WGS sequence"/>
</dbReference>
<protein>
    <submittedName>
        <fullName evidence="2">CU044_2847 family protein</fullName>
    </submittedName>
</protein>
<dbReference type="Pfam" id="PF19493">
    <property type="entry name" value="Trypco1"/>
    <property type="match status" value="1"/>
</dbReference>
<organism evidence="2 3">
    <name type="scientific">Nonomuraea antimicrobica</name>
    <dbReference type="NCBI Taxonomy" id="561173"/>
    <lineage>
        <taxon>Bacteria</taxon>
        <taxon>Bacillati</taxon>
        <taxon>Actinomycetota</taxon>
        <taxon>Actinomycetes</taxon>
        <taxon>Streptosporangiales</taxon>
        <taxon>Streptosporangiaceae</taxon>
        <taxon>Nonomuraea</taxon>
    </lineage>
</organism>
<accession>A0ABP7BJ57</accession>
<dbReference type="EMBL" id="BAAAZP010000040">
    <property type="protein sequence ID" value="GAA3659152.1"/>
    <property type="molecule type" value="Genomic_DNA"/>
</dbReference>
<dbReference type="InterPro" id="IPR045794">
    <property type="entry name" value="Trypco1"/>
</dbReference>
<feature type="domain" description="Trypsin-co-occurring" evidence="1">
    <location>
        <begin position="28"/>
        <end position="122"/>
    </location>
</feature>
<dbReference type="NCBIfam" id="NF041216">
    <property type="entry name" value="CU044_2847_fam"/>
    <property type="match status" value="1"/>
</dbReference>
<proteinExistence type="predicted"/>
<gene>
    <name evidence="2" type="ORF">GCM10022224_023200</name>
</gene>
<evidence type="ECO:0000313" key="2">
    <source>
        <dbReference type="EMBL" id="GAA3659152.1"/>
    </source>
</evidence>
<evidence type="ECO:0000259" key="1">
    <source>
        <dbReference type="Pfam" id="PF19493"/>
    </source>
</evidence>
<reference evidence="3" key="1">
    <citation type="journal article" date="2019" name="Int. J. Syst. Evol. Microbiol.">
        <title>The Global Catalogue of Microorganisms (GCM) 10K type strain sequencing project: providing services to taxonomists for standard genome sequencing and annotation.</title>
        <authorList>
            <consortium name="The Broad Institute Genomics Platform"/>
            <consortium name="The Broad Institute Genome Sequencing Center for Infectious Disease"/>
            <person name="Wu L."/>
            <person name="Ma J."/>
        </authorList>
    </citation>
    <scope>NUCLEOTIDE SEQUENCE [LARGE SCALE GENOMIC DNA]</scope>
    <source>
        <strain evidence="3">JCM 16904</strain>
    </source>
</reference>
<keyword evidence="3" id="KW-1185">Reference proteome</keyword>
<evidence type="ECO:0000313" key="3">
    <source>
        <dbReference type="Proteomes" id="UP001500902"/>
    </source>
</evidence>
<comment type="caution">
    <text evidence="2">The sequence shown here is derived from an EMBL/GenBank/DDBJ whole genome shotgun (WGS) entry which is preliminary data.</text>
</comment>
<sequence>MRVGSRYDRAVPLCAHLLESGVSELMRVPLSDGGCFLVEVADDEPGVRRASRAGDVVDAAVDSLKTALEPIRQAAECALETFRKAGPRAVEIEFGVRLNAEAGAVIAKTGTEGHLTVKLSWGEKD</sequence>